<evidence type="ECO:0000256" key="9">
    <source>
        <dbReference type="SAM" id="MobiDB-lite"/>
    </source>
</evidence>
<evidence type="ECO:0000313" key="12">
    <source>
        <dbReference type="EMBL" id="CAH2041782.1"/>
    </source>
</evidence>
<comment type="caution">
    <text evidence="8">Lacks conserved residue(s) required for the propagation of feature annotation.</text>
</comment>
<dbReference type="InterPro" id="IPR012934">
    <property type="entry name" value="Znf_AD"/>
</dbReference>
<dbReference type="InterPro" id="IPR013087">
    <property type="entry name" value="Znf_C2H2_type"/>
</dbReference>
<dbReference type="PROSITE" id="PS51915">
    <property type="entry name" value="ZAD"/>
    <property type="match status" value="1"/>
</dbReference>
<evidence type="ECO:0000313" key="13">
    <source>
        <dbReference type="Proteomes" id="UP000837857"/>
    </source>
</evidence>
<evidence type="ECO:0000256" key="4">
    <source>
        <dbReference type="ARBA" id="ARBA00022771"/>
    </source>
</evidence>
<feature type="domain" description="C2H2-type" evidence="10">
    <location>
        <begin position="143"/>
        <end position="170"/>
    </location>
</feature>
<feature type="domain" description="ZAD" evidence="11">
    <location>
        <begin position="1"/>
        <end position="71"/>
    </location>
</feature>
<keyword evidence="2" id="KW-0479">Metal-binding</keyword>
<dbReference type="PANTHER" id="PTHR24394">
    <property type="entry name" value="ZINC FINGER PROTEIN"/>
    <property type="match status" value="1"/>
</dbReference>
<dbReference type="Pfam" id="PF00096">
    <property type="entry name" value="zf-C2H2"/>
    <property type="match status" value="2"/>
</dbReference>
<accession>A0ABN8HXY7</accession>
<evidence type="ECO:0000256" key="3">
    <source>
        <dbReference type="ARBA" id="ARBA00022737"/>
    </source>
</evidence>
<feature type="region of interest" description="Disordered" evidence="9">
    <location>
        <begin position="113"/>
        <end position="133"/>
    </location>
</feature>
<organism evidence="12 13">
    <name type="scientific">Iphiclides podalirius</name>
    <name type="common">scarce swallowtail</name>
    <dbReference type="NCBI Taxonomy" id="110791"/>
    <lineage>
        <taxon>Eukaryota</taxon>
        <taxon>Metazoa</taxon>
        <taxon>Ecdysozoa</taxon>
        <taxon>Arthropoda</taxon>
        <taxon>Hexapoda</taxon>
        <taxon>Insecta</taxon>
        <taxon>Pterygota</taxon>
        <taxon>Neoptera</taxon>
        <taxon>Endopterygota</taxon>
        <taxon>Lepidoptera</taxon>
        <taxon>Glossata</taxon>
        <taxon>Ditrysia</taxon>
        <taxon>Papilionoidea</taxon>
        <taxon>Papilionidae</taxon>
        <taxon>Papilioninae</taxon>
        <taxon>Iphiclides</taxon>
    </lineage>
</organism>
<feature type="compositionally biased region" description="Basic and acidic residues" evidence="9">
    <location>
        <begin position="113"/>
        <end position="123"/>
    </location>
</feature>
<feature type="region of interest" description="Disordered" evidence="9">
    <location>
        <begin position="263"/>
        <end position="282"/>
    </location>
</feature>
<evidence type="ECO:0000256" key="6">
    <source>
        <dbReference type="ARBA" id="ARBA00023242"/>
    </source>
</evidence>
<evidence type="ECO:0000256" key="1">
    <source>
        <dbReference type="ARBA" id="ARBA00004123"/>
    </source>
</evidence>
<feature type="non-terminal residue" evidence="12">
    <location>
        <position position="343"/>
    </location>
</feature>
<dbReference type="SUPFAM" id="SSF57716">
    <property type="entry name" value="Glucocorticoid receptor-like (DNA-binding domain)"/>
    <property type="match status" value="1"/>
</dbReference>
<feature type="domain" description="C2H2-type" evidence="10">
    <location>
        <begin position="171"/>
        <end position="198"/>
    </location>
</feature>
<evidence type="ECO:0000256" key="7">
    <source>
        <dbReference type="PROSITE-ProRule" id="PRU00042"/>
    </source>
</evidence>
<evidence type="ECO:0000256" key="2">
    <source>
        <dbReference type="ARBA" id="ARBA00022723"/>
    </source>
</evidence>
<keyword evidence="6" id="KW-0539">Nucleus</keyword>
<gene>
    <name evidence="12" type="ORF">IPOD504_LOCUS3408</name>
</gene>
<dbReference type="InterPro" id="IPR036236">
    <property type="entry name" value="Znf_C2H2_sf"/>
</dbReference>
<feature type="domain" description="C2H2-type" evidence="10">
    <location>
        <begin position="225"/>
        <end position="255"/>
    </location>
</feature>
<evidence type="ECO:0000259" key="10">
    <source>
        <dbReference type="PROSITE" id="PS50157"/>
    </source>
</evidence>
<keyword evidence="4 7" id="KW-0863">Zinc-finger</keyword>
<feature type="compositionally biased region" description="Basic residues" evidence="9">
    <location>
        <begin position="124"/>
        <end position="133"/>
    </location>
</feature>
<sequence>MITNTYGSFVAAVFGKEEIPYSVKIMRCVNINIKEGDGLPSMICENCVTELAITYEFVQKCETSDKALRNLSADFFDEIKPKIEIDIKLEDIKRELGVPECFENYFSDVESDKAHNTPEEKSKHNERKKTVKKKFKRGRVGPIQCVVCGLLVTSPSAMQNHMRTHTGEKPFVCSCCDSRFPTKGSLKRHHDTYHAERERECTKTFPTATMLEFHLLKLHTNHTPYMCQYCSRGFYRTSDLSRHLRGGSLRALWMPAGKNSGTGLNSTLNQSHYSSQPLPENDSPCPLQPMYGKRTAGNVVPLTLAPISREVIREAVSPRPADATHVPLRQSSIVQRPRQVSAP</sequence>
<dbReference type="SUPFAM" id="SSF57667">
    <property type="entry name" value="beta-beta-alpha zinc fingers"/>
    <property type="match status" value="2"/>
</dbReference>
<keyword evidence="13" id="KW-1185">Reference proteome</keyword>
<evidence type="ECO:0000259" key="11">
    <source>
        <dbReference type="PROSITE" id="PS51915"/>
    </source>
</evidence>
<protein>
    <submittedName>
        <fullName evidence="12">Uncharacterized protein</fullName>
    </submittedName>
</protein>
<proteinExistence type="predicted"/>
<dbReference type="Gene3D" id="3.40.1800.20">
    <property type="match status" value="1"/>
</dbReference>
<dbReference type="Gene3D" id="3.30.160.60">
    <property type="entry name" value="Classic Zinc Finger"/>
    <property type="match status" value="3"/>
</dbReference>
<name>A0ABN8HXY7_9NEOP</name>
<evidence type="ECO:0000256" key="5">
    <source>
        <dbReference type="ARBA" id="ARBA00022833"/>
    </source>
</evidence>
<feature type="compositionally biased region" description="Polar residues" evidence="9">
    <location>
        <begin position="263"/>
        <end position="278"/>
    </location>
</feature>
<dbReference type="PROSITE" id="PS50157">
    <property type="entry name" value="ZINC_FINGER_C2H2_2"/>
    <property type="match status" value="3"/>
</dbReference>
<dbReference type="Pfam" id="PF07776">
    <property type="entry name" value="zf-AD"/>
    <property type="match status" value="1"/>
</dbReference>
<dbReference type="SMART" id="SM00868">
    <property type="entry name" value="zf-AD"/>
    <property type="match status" value="1"/>
</dbReference>
<evidence type="ECO:0000256" key="8">
    <source>
        <dbReference type="PROSITE-ProRule" id="PRU01263"/>
    </source>
</evidence>
<dbReference type="PANTHER" id="PTHR24394:SF44">
    <property type="entry name" value="ZINC FINGER PROTEIN 271-LIKE"/>
    <property type="match status" value="1"/>
</dbReference>
<dbReference type="EMBL" id="OW152825">
    <property type="protein sequence ID" value="CAH2041782.1"/>
    <property type="molecule type" value="Genomic_DNA"/>
</dbReference>
<feature type="region of interest" description="Disordered" evidence="9">
    <location>
        <begin position="322"/>
        <end position="343"/>
    </location>
</feature>
<reference evidence="12" key="1">
    <citation type="submission" date="2022-03" db="EMBL/GenBank/DDBJ databases">
        <authorList>
            <person name="Martin H S."/>
        </authorList>
    </citation>
    <scope>NUCLEOTIDE SEQUENCE</scope>
</reference>
<keyword evidence="5" id="KW-0862">Zinc</keyword>
<comment type="subcellular location">
    <subcellularLocation>
        <location evidence="1">Nucleus</location>
    </subcellularLocation>
</comment>
<dbReference type="PROSITE" id="PS00028">
    <property type="entry name" value="ZINC_FINGER_C2H2_1"/>
    <property type="match status" value="2"/>
</dbReference>
<dbReference type="SMART" id="SM00355">
    <property type="entry name" value="ZnF_C2H2"/>
    <property type="match status" value="4"/>
</dbReference>
<keyword evidence="3" id="KW-0677">Repeat</keyword>
<dbReference type="Proteomes" id="UP000837857">
    <property type="component" value="Chromosome 13"/>
</dbReference>